<comment type="caution">
    <text evidence="6">The sequence shown here is derived from an EMBL/GenBank/DDBJ whole genome shotgun (WGS) entry which is preliminary data.</text>
</comment>
<evidence type="ECO:0000313" key="7">
    <source>
        <dbReference type="Proteomes" id="UP000076584"/>
    </source>
</evidence>
<protein>
    <submittedName>
        <fullName evidence="6">Mrc1-like domain-containing protein</fullName>
    </submittedName>
</protein>
<feature type="region of interest" description="Disordered" evidence="4">
    <location>
        <begin position="742"/>
        <end position="766"/>
    </location>
</feature>
<dbReference type="EMBL" id="LFIW01001161">
    <property type="protein sequence ID" value="KZL83325.1"/>
    <property type="molecule type" value="Genomic_DNA"/>
</dbReference>
<feature type="compositionally biased region" description="Acidic residues" evidence="4">
    <location>
        <begin position="575"/>
        <end position="593"/>
    </location>
</feature>
<feature type="compositionally biased region" description="Acidic residues" evidence="4">
    <location>
        <begin position="604"/>
        <end position="620"/>
    </location>
</feature>
<name>A0A161W7Z1_COLIC</name>
<feature type="region of interest" description="Disordered" evidence="4">
    <location>
        <begin position="924"/>
        <end position="983"/>
    </location>
</feature>
<evidence type="ECO:0000256" key="2">
    <source>
        <dbReference type="ARBA" id="ARBA00022553"/>
    </source>
</evidence>
<evidence type="ECO:0000256" key="3">
    <source>
        <dbReference type="ARBA" id="ARBA00023242"/>
    </source>
</evidence>
<evidence type="ECO:0000256" key="1">
    <source>
        <dbReference type="ARBA" id="ARBA00004123"/>
    </source>
</evidence>
<dbReference type="Proteomes" id="UP000076584">
    <property type="component" value="Unassembled WGS sequence"/>
</dbReference>
<feature type="region of interest" description="Disordered" evidence="4">
    <location>
        <begin position="551"/>
        <end position="709"/>
    </location>
</feature>
<dbReference type="OrthoDB" id="2130597at2759"/>
<feature type="compositionally biased region" description="Basic and acidic residues" evidence="4">
    <location>
        <begin position="924"/>
        <end position="941"/>
    </location>
</feature>
<dbReference type="GO" id="GO:0007095">
    <property type="term" value="P:mitotic G2 DNA damage checkpoint signaling"/>
    <property type="evidence" value="ECO:0007669"/>
    <property type="project" value="TreeGrafter"/>
</dbReference>
<feature type="compositionally biased region" description="Polar residues" evidence="4">
    <location>
        <begin position="690"/>
        <end position="703"/>
    </location>
</feature>
<proteinExistence type="predicted"/>
<feature type="region of interest" description="Disordered" evidence="4">
    <location>
        <begin position="1064"/>
        <end position="1223"/>
    </location>
</feature>
<keyword evidence="2" id="KW-0597">Phosphoprotein</keyword>
<feature type="region of interest" description="Disordered" evidence="4">
    <location>
        <begin position="1251"/>
        <end position="1349"/>
    </location>
</feature>
<evidence type="ECO:0000313" key="6">
    <source>
        <dbReference type="EMBL" id="KZL83325.1"/>
    </source>
</evidence>
<dbReference type="GO" id="GO:0033314">
    <property type="term" value="P:mitotic DNA replication checkpoint signaling"/>
    <property type="evidence" value="ECO:0007669"/>
    <property type="project" value="TreeGrafter"/>
</dbReference>
<feature type="compositionally biased region" description="Basic and acidic residues" evidence="4">
    <location>
        <begin position="202"/>
        <end position="226"/>
    </location>
</feature>
<dbReference type="PANTHER" id="PTHR14396">
    <property type="entry name" value="CLASPIN"/>
    <property type="match status" value="1"/>
</dbReference>
<feature type="compositionally biased region" description="Basic and acidic residues" evidence="4">
    <location>
        <begin position="634"/>
        <end position="647"/>
    </location>
</feature>
<dbReference type="InterPro" id="IPR024146">
    <property type="entry name" value="Claspin"/>
</dbReference>
<feature type="domain" description="DNA replication checkpoint mediator MRC1" evidence="5">
    <location>
        <begin position="933"/>
        <end position="1072"/>
    </location>
</feature>
<feature type="region of interest" description="Disordered" evidence="4">
    <location>
        <begin position="308"/>
        <end position="412"/>
    </location>
</feature>
<evidence type="ECO:0000259" key="5">
    <source>
        <dbReference type="Pfam" id="PF09444"/>
    </source>
</evidence>
<dbReference type="GO" id="GO:0005634">
    <property type="term" value="C:nucleus"/>
    <property type="evidence" value="ECO:0007669"/>
    <property type="project" value="UniProtKB-SubCell"/>
</dbReference>
<sequence length="1349" mass="148727">MASEKPVSRSPSASPAPEMMLSPKSRIEARLAAIDTSSEDEEPKQSGRKTKSPPTRIQDSDSEEEVVYRPRGRLAAQLQGGTQPAGSDDEPETFLDRIQKRLGSAGDEDDEDGEDAEDTTMGDAEDEDDIPVAPRRLQRKQARETTPPPTQNPAAQSSPGLFVSPDRQSPMKPTKVTTADDGSDSDASLPSLTKSARFQALVERKRQERLAREAEEEKKRAERMERQQITNVDLFDDDEDTGNVSDITDDEGGRKLSQAVRPARRAGKKAVEEMQRETQRMARNMQLAHEAKTRKKFTKADFLQRFNFGAQAKSDPTISSSSRPTTPVSTHQTDAETKDPETPPSSPPVARTESPPKAQEATAVVSPPIAPDNDETPSLDDIFEASRRLDKGKGKGKAVTSPQRTSVKEIKPKRHVRIKLPTIAANHAVIDLDDDDDLEISGTKKSKLDAVFRRIPENKAKESNSLHALRRLAQVGSPNKERKRKYEKPTITVAQLQLNLQQRARQQAKIEREKRLEYLKSKGIVVRTAEEREREMQEVEDIVTRARREAEEIMEREREAAKKEKKEKRKNGELDAWDDSEDEEYEASDEEVEGGAMLEVELSGSEDEEADDEDASDAEIEGVALFDNEADDSGSEHPEVDAEAPEKDDADESEEDLDLPTRNIRRSKKSQVISDDEDEDRVEATPRPKTATQHSPIAPNTKSPAAPTSVLRSAKKTFIPGLPVTGAAGLGLTQIFAGTMDDTQAAPGTMPSQSPMPDFDSLPDSNLMDLTQQQDSMILDSQSGDTQRAETQQDSADGVHLHFSQSQVHAFESIVRDEDSTQISIDATQDAGPQDYTPLRQRFVEPPASTVETTVLDNDAEVDSIQDSPLVRRGKLRRKIDVAAAVVDDEGKQDSRASPEVDEFGFRTTAFNVMKEVVEKQKKLKKAEDYNRKKSKAKEMVEEQAEESEDEYAGLGGVDGEDSDDDDAASVKEMIDDEGGMTADDERKLAALYAERERASDEKMVDKLFHDVTTGMLRRKRGADYDLSDSDDGGEARRRMKRRQFQKMQQALFTDERIKKIAEKPGNQAFLRTIEDRGSDEEMDFLDFAPEPMEAEDSQSQEQRQQTVPDSQPTAQRQPLATNAANRPPANMRRTKDGKRPATLGEIRESVSSLLEDMNEVIPATDPNSDSEADDEDAHPSSSSRSNKENCSPGKNPRRTGYRHQVVDRLTLKRQSSSTMSTTSAAVAFAIPNAAASSGGSFKTPTLLRRATTNSSVLSSQGSSGGIAGGSSNAPSAFSARGGGGGGFGDDGKIKKNASKRSGVSALARENERRAAIQENEKRREARKWKGAERRHQAVNGLFGAGKFE</sequence>
<keyword evidence="7" id="KW-1185">Reference proteome</keyword>
<dbReference type="InterPro" id="IPR018564">
    <property type="entry name" value="Repl_chkpnt_MRC1_dom"/>
</dbReference>
<evidence type="ECO:0000256" key="4">
    <source>
        <dbReference type="SAM" id="MobiDB-lite"/>
    </source>
</evidence>
<feature type="compositionally biased region" description="Low complexity" evidence="4">
    <location>
        <begin position="314"/>
        <end position="330"/>
    </location>
</feature>
<feature type="compositionally biased region" description="Acidic residues" evidence="4">
    <location>
        <begin position="648"/>
        <end position="658"/>
    </location>
</feature>
<reference evidence="6 7" key="1">
    <citation type="submission" date="2015-06" db="EMBL/GenBank/DDBJ databases">
        <title>Survival trade-offs in plant roots during colonization by closely related pathogenic and mutualistic fungi.</title>
        <authorList>
            <person name="Hacquard S."/>
            <person name="Kracher B."/>
            <person name="Hiruma K."/>
            <person name="Weinman A."/>
            <person name="Muench P."/>
            <person name="Garrido Oter R."/>
            <person name="Ver Loren van Themaat E."/>
            <person name="Dallerey J.-F."/>
            <person name="Damm U."/>
            <person name="Henrissat B."/>
            <person name="Lespinet O."/>
            <person name="Thon M."/>
            <person name="Kemen E."/>
            <person name="McHardy A.C."/>
            <person name="Schulze-Lefert P."/>
            <person name="O'Connell R.J."/>
        </authorList>
    </citation>
    <scope>NUCLEOTIDE SEQUENCE [LARGE SCALE GENOMIC DNA]</scope>
    <source>
        <strain evidence="6 7">MAFF 238704</strain>
    </source>
</reference>
<feature type="compositionally biased region" description="Acidic residues" evidence="4">
    <location>
        <begin position="942"/>
        <end position="952"/>
    </location>
</feature>
<feature type="region of interest" description="Disordered" evidence="4">
    <location>
        <begin position="1021"/>
        <end position="1048"/>
    </location>
</feature>
<dbReference type="GO" id="GO:0010997">
    <property type="term" value="F:anaphase-promoting complex binding"/>
    <property type="evidence" value="ECO:0007669"/>
    <property type="project" value="TreeGrafter"/>
</dbReference>
<feature type="compositionally biased region" description="Acidic residues" evidence="4">
    <location>
        <begin position="372"/>
        <end position="383"/>
    </location>
</feature>
<dbReference type="PANTHER" id="PTHR14396:SF10">
    <property type="entry name" value="CLASPIN"/>
    <property type="match status" value="1"/>
</dbReference>
<dbReference type="STRING" id="1573173.A0A161W7Z1"/>
<comment type="subcellular location">
    <subcellularLocation>
        <location evidence="1">Nucleus</location>
    </subcellularLocation>
</comment>
<feature type="compositionally biased region" description="Low complexity" evidence="4">
    <location>
        <begin position="8"/>
        <end position="23"/>
    </location>
</feature>
<keyword evidence="3" id="KW-0539">Nucleus</keyword>
<dbReference type="Pfam" id="PF09444">
    <property type="entry name" value="MRC1"/>
    <property type="match status" value="1"/>
</dbReference>
<feature type="region of interest" description="Disordered" evidence="4">
    <location>
        <begin position="1"/>
        <end position="278"/>
    </location>
</feature>
<accession>A0A161W7Z1</accession>
<feature type="compositionally biased region" description="Acidic residues" evidence="4">
    <location>
        <begin position="959"/>
        <end position="968"/>
    </location>
</feature>
<feature type="compositionally biased region" description="Basic and acidic residues" evidence="4">
    <location>
        <begin position="1309"/>
        <end position="1336"/>
    </location>
</feature>
<feature type="compositionally biased region" description="Acidic residues" evidence="4">
    <location>
        <begin position="106"/>
        <end position="130"/>
    </location>
</feature>
<gene>
    <name evidence="6" type="ORF">CI238_11244</name>
</gene>
<feature type="compositionally biased region" description="Basic and acidic residues" evidence="4">
    <location>
        <begin position="384"/>
        <end position="393"/>
    </location>
</feature>
<feature type="compositionally biased region" description="Basic and acidic residues" evidence="4">
    <location>
        <begin position="551"/>
        <end position="564"/>
    </location>
</feature>
<organism evidence="6 7">
    <name type="scientific">Colletotrichum incanum</name>
    <name type="common">Soybean anthracnose fungus</name>
    <dbReference type="NCBI Taxonomy" id="1573173"/>
    <lineage>
        <taxon>Eukaryota</taxon>
        <taxon>Fungi</taxon>
        <taxon>Dikarya</taxon>
        <taxon>Ascomycota</taxon>
        <taxon>Pezizomycotina</taxon>
        <taxon>Sordariomycetes</taxon>
        <taxon>Hypocreomycetidae</taxon>
        <taxon>Glomerellales</taxon>
        <taxon>Glomerellaceae</taxon>
        <taxon>Colletotrichum</taxon>
        <taxon>Colletotrichum spaethianum species complex</taxon>
    </lineage>
</organism>
<feature type="compositionally biased region" description="Polar residues" evidence="4">
    <location>
        <begin position="1100"/>
        <end position="1125"/>
    </location>
</feature>
<feature type="compositionally biased region" description="Basic and acidic residues" evidence="4">
    <location>
        <begin position="269"/>
        <end position="278"/>
    </location>
</feature>